<dbReference type="KEGG" id="pay:PAU_01581"/>
<evidence type="ECO:0000313" key="2">
    <source>
        <dbReference type="Proteomes" id="UP000002747"/>
    </source>
</evidence>
<accession>C7BRV3</accession>
<proteinExistence type="predicted"/>
<evidence type="ECO:0000313" key="1">
    <source>
        <dbReference type="EMBL" id="CAQ83673.1"/>
    </source>
</evidence>
<reference evidence="1 2" key="1">
    <citation type="journal article" date="2009" name="BMC Genomics">
        <title>Comparative genomics of the emerging human pathogen Photorhabdus asymbiotica with the insect pathogen Photorhabdus luminescens.</title>
        <authorList>
            <person name="Wilkinson P."/>
            <person name="Waterfield N.R."/>
            <person name="Crossman L."/>
            <person name="Corton C."/>
            <person name="Sanchez-Contreras M."/>
            <person name="Vlisidou I."/>
            <person name="Barron A."/>
            <person name="Bignell A."/>
            <person name="Clark L."/>
            <person name="Ormond D."/>
            <person name="Mayho M."/>
            <person name="Bason N."/>
            <person name="Smith F."/>
            <person name="Simmonds M."/>
            <person name="Churcher C."/>
            <person name="Harris D."/>
            <person name="Thompson N.R."/>
            <person name="Quail M."/>
            <person name="Parkhill J."/>
            <person name="ffrench-Constant R.H."/>
        </authorList>
    </citation>
    <scope>NUCLEOTIDE SEQUENCE [LARGE SCALE GENOMIC DNA]</scope>
    <source>
        <strain evidence="2">ATCC 43949 / 3105-77</strain>
    </source>
</reference>
<protein>
    <submittedName>
        <fullName evidence="1">Uncharacterized protein</fullName>
    </submittedName>
</protein>
<name>C7BRV3_PHOAA</name>
<sequence length="40" mass="4498">MNNNRVFTTYTQQISICSAAASERSQQSSNLKDEGYIVLE</sequence>
<organism evidence="1 2">
    <name type="scientific">Photorhabdus asymbiotica subsp. asymbiotica (strain ATCC 43949 / 3105-77)</name>
    <name type="common">Xenorhabdus luminescens (strain 2)</name>
    <dbReference type="NCBI Taxonomy" id="553480"/>
    <lineage>
        <taxon>Bacteria</taxon>
        <taxon>Pseudomonadati</taxon>
        <taxon>Pseudomonadota</taxon>
        <taxon>Gammaproteobacteria</taxon>
        <taxon>Enterobacterales</taxon>
        <taxon>Morganellaceae</taxon>
        <taxon>Photorhabdus</taxon>
    </lineage>
</organism>
<dbReference type="Proteomes" id="UP000002747">
    <property type="component" value="Chromosome"/>
</dbReference>
<gene>
    <name evidence="1" type="ordered locus">PAU_01581</name>
</gene>
<dbReference type="EMBL" id="FM162591">
    <property type="protein sequence ID" value="CAQ83673.1"/>
    <property type="molecule type" value="Genomic_DNA"/>
</dbReference>
<dbReference type="AlphaFoldDB" id="C7BRV3"/>